<dbReference type="EMBL" id="JAFCNB010000005">
    <property type="protein sequence ID" value="MBP2704581.1"/>
    <property type="molecule type" value="Genomic_DNA"/>
</dbReference>
<feature type="region of interest" description="Disordered" evidence="7">
    <location>
        <begin position="309"/>
        <end position="362"/>
    </location>
</feature>
<dbReference type="Proteomes" id="UP000674234">
    <property type="component" value="Unassembled WGS sequence"/>
</dbReference>
<proteinExistence type="predicted"/>
<evidence type="ECO:0000256" key="7">
    <source>
        <dbReference type="SAM" id="MobiDB-lite"/>
    </source>
</evidence>
<dbReference type="InterPro" id="IPR011009">
    <property type="entry name" value="Kinase-like_dom_sf"/>
</dbReference>
<comment type="caution">
    <text evidence="9">The sequence shown here is derived from an EMBL/GenBank/DDBJ whole genome shotgun (WGS) entry which is preliminary data.</text>
</comment>
<keyword evidence="6" id="KW-0067">ATP-binding</keyword>
<accession>A0A940WFK4</accession>
<keyword evidence="4" id="KW-0547">Nucleotide-binding</keyword>
<dbReference type="EC" id="2.7.11.1" evidence="1"/>
<dbReference type="SUPFAM" id="SSF56112">
    <property type="entry name" value="Protein kinase-like (PK-like)"/>
    <property type="match status" value="1"/>
</dbReference>
<dbReference type="GO" id="GO:0004674">
    <property type="term" value="F:protein serine/threonine kinase activity"/>
    <property type="evidence" value="ECO:0007669"/>
    <property type="project" value="UniProtKB-KW"/>
</dbReference>
<feature type="compositionally biased region" description="Gly residues" evidence="7">
    <location>
        <begin position="324"/>
        <end position="342"/>
    </location>
</feature>
<keyword evidence="5 9" id="KW-0418">Kinase</keyword>
<evidence type="ECO:0000256" key="6">
    <source>
        <dbReference type="ARBA" id="ARBA00022840"/>
    </source>
</evidence>
<feature type="domain" description="Protein kinase" evidence="8">
    <location>
        <begin position="12"/>
        <end position="266"/>
    </location>
</feature>
<feature type="compositionally biased region" description="Low complexity" evidence="7">
    <location>
        <begin position="309"/>
        <end position="323"/>
    </location>
</feature>
<dbReference type="PROSITE" id="PS00109">
    <property type="entry name" value="PROTEIN_KINASE_TYR"/>
    <property type="match status" value="1"/>
</dbReference>
<keyword evidence="10" id="KW-1185">Reference proteome</keyword>
<name>A0A940WFK4_9ACTN</name>
<dbReference type="Gene3D" id="3.30.200.20">
    <property type="entry name" value="Phosphorylase Kinase, domain 1"/>
    <property type="match status" value="1"/>
</dbReference>
<evidence type="ECO:0000256" key="4">
    <source>
        <dbReference type="ARBA" id="ARBA00022741"/>
    </source>
</evidence>
<dbReference type="PANTHER" id="PTHR43289:SF6">
    <property type="entry name" value="SERINE_THREONINE-PROTEIN KINASE NEKL-3"/>
    <property type="match status" value="1"/>
</dbReference>
<evidence type="ECO:0000256" key="5">
    <source>
        <dbReference type="ARBA" id="ARBA00022777"/>
    </source>
</evidence>
<evidence type="ECO:0000313" key="10">
    <source>
        <dbReference type="Proteomes" id="UP000674234"/>
    </source>
</evidence>
<dbReference type="PROSITE" id="PS50011">
    <property type="entry name" value="PROTEIN_KINASE_DOM"/>
    <property type="match status" value="1"/>
</dbReference>
<sequence length="516" mass="53744">MGTAEQLIVRRYRLVRALGHGSMGVVWEGRDTLLDRPVAVREVLLPPALTETRRLPLAQRVTRAARHAERLRHPNVTAVYDVAEEDGTPYVVMELVPSRSLDGIVASDGPLTPERAAAIARKVLAALVHAHTAGVRHGDVRPSNVLLAHDGRVLLTDFGLGALAADPAFAKPAAQRAPAHGEPVQASRGVAAFLAPERSDGGNVTVASDLWSFGATLFFAVTGRPPGGRPADDVPEPLRPLVTGLLARDPRKRLDADAADRALAAIEPPPAPPAPARGGGTRTRLVAGIAAAALVVGAVGGWAALRPKAGTAAATPPGPSSAGTGTGTGAGSGGGTGGGSGGATASSAATPQGPSPSPSPARRLKLTWHRAETGWRAAVPKGWTMETTDYTTRWLDPKGAARLTVEVTAQSGTDPLGALQEAEAMTRPTVDAYRKMRLRAVTTPAGAAADWEFTWTQRKASAESHLAKGAAYHQYRRVIATGTTTSVLTWTTDAAEWDRLRPTLVRAFALFTPPAS</sequence>
<dbReference type="CDD" id="cd14014">
    <property type="entry name" value="STKc_PknB_like"/>
    <property type="match status" value="1"/>
</dbReference>
<dbReference type="Gene3D" id="1.10.510.10">
    <property type="entry name" value="Transferase(Phosphotransferase) domain 1"/>
    <property type="match status" value="1"/>
</dbReference>
<keyword evidence="2 9" id="KW-0723">Serine/threonine-protein kinase</keyword>
<dbReference type="InterPro" id="IPR008266">
    <property type="entry name" value="Tyr_kinase_AS"/>
</dbReference>
<evidence type="ECO:0000256" key="3">
    <source>
        <dbReference type="ARBA" id="ARBA00022679"/>
    </source>
</evidence>
<dbReference type="Pfam" id="PF00069">
    <property type="entry name" value="Pkinase"/>
    <property type="match status" value="1"/>
</dbReference>
<dbReference type="RefSeq" id="WP_210155872.1">
    <property type="nucleotide sequence ID" value="NZ_JAFCNB010000005.1"/>
</dbReference>
<keyword evidence="3" id="KW-0808">Transferase</keyword>
<protein>
    <recommendedName>
        <fullName evidence="1">non-specific serine/threonine protein kinase</fullName>
        <ecNumber evidence="1">2.7.11.1</ecNumber>
    </recommendedName>
</protein>
<dbReference type="PANTHER" id="PTHR43289">
    <property type="entry name" value="MITOGEN-ACTIVATED PROTEIN KINASE KINASE KINASE 20-RELATED"/>
    <property type="match status" value="1"/>
</dbReference>
<organism evidence="9 10">
    <name type="scientific">Microbispora oryzae</name>
    <dbReference type="NCBI Taxonomy" id="2806554"/>
    <lineage>
        <taxon>Bacteria</taxon>
        <taxon>Bacillati</taxon>
        <taxon>Actinomycetota</taxon>
        <taxon>Actinomycetes</taxon>
        <taxon>Streptosporangiales</taxon>
        <taxon>Streptosporangiaceae</taxon>
        <taxon>Microbispora</taxon>
    </lineage>
</organism>
<evidence type="ECO:0000256" key="2">
    <source>
        <dbReference type="ARBA" id="ARBA00022527"/>
    </source>
</evidence>
<dbReference type="AlphaFoldDB" id="A0A940WFK4"/>
<gene>
    <name evidence="9" type="ORF">JOL79_12220</name>
</gene>
<dbReference type="InterPro" id="IPR000719">
    <property type="entry name" value="Prot_kinase_dom"/>
</dbReference>
<reference evidence="9" key="1">
    <citation type="submission" date="2021-02" db="EMBL/GenBank/DDBJ databases">
        <title>Draft genome sequence of Microbispora sp. RL4-1S isolated from rice leaves in Thailand.</title>
        <authorList>
            <person name="Muangham S."/>
            <person name="Duangmal K."/>
        </authorList>
    </citation>
    <scope>NUCLEOTIDE SEQUENCE</scope>
    <source>
        <strain evidence="9">RL4-1S</strain>
    </source>
</reference>
<dbReference type="GO" id="GO:0005524">
    <property type="term" value="F:ATP binding"/>
    <property type="evidence" value="ECO:0007669"/>
    <property type="project" value="UniProtKB-KW"/>
</dbReference>
<feature type="compositionally biased region" description="Low complexity" evidence="7">
    <location>
        <begin position="343"/>
        <end position="352"/>
    </location>
</feature>
<evidence type="ECO:0000256" key="1">
    <source>
        <dbReference type="ARBA" id="ARBA00012513"/>
    </source>
</evidence>
<evidence type="ECO:0000313" key="9">
    <source>
        <dbReference type="EMBL" id="MBP2704581.1"/>
    </source>
</evidence>
<evidence type="ECO:0000259" key="8">
    <source>
        <dbReference type="PROSITE" id="PS50011"/>
    </source>
</evidence>